<dbReference type="Proteomes" id="UP000183047">
    <property type="component" value="Unassembled WGS sequence"/>
</dbReference>
<evidence type="ECO:0000313" key="1">
    <source>
        <dbReference type="EMBL" id="SCY45971.1"/>
    </source>
</evidence>
<keyword evidence="2" id="KW-1185">Reference proteome</keyword>
<name>A0A1G5G3L0_9FIRM</name>
<accession>A0A1G5G3L0</accession>
<dbReference type="EMBL" id="FMUR01000018">
    <property type="protein sequence ID" value="SCY45971.1"/>
    <property type="molecule type" value="Genomic_DNA"/>
</dbReference>
<proteinExistence type="predicted"/>
<dbReference type="RefSeq" id="WP_074463107.1">
    <property type="nucleotide sequence ID" value="NZ_FMUR01000018.1"/>
</dbReference>
<sequence>MFIRARKYAYEISAGGGAGVGSSSEIKIDVDEYERVVDNIHAQTSEIIKTYTGYVAPDNVCRLNSVIPDYEQADHEVEDMLRLLKRELFQVVRVMRKVKDDIVSIDAQKSQEAANNIYDGSKH</sequence>
<gene>
    <name evidence="1" type="ORF">SAMN02910451_02689</name>
</gene>
<evidence type="ECO:0000313" key="2">
    <source>
        <dbReference type="Proteomes" id="UP000183047"/>
    </source>
</evidence>
<reference evidence="2" key="1">
    <citation type="submission" date="2016-10" db="EMBL/GenBank/DDBJ databases">
        <authorList>
            <person name="Varghese N."/>
            <person name="Submissions S."/>
        </authorList>
    </citation>
    <scope>NUCLEOTIDE SEQUENCE [LARGE SCALE GENOMIC DNA]</scope>
    <source>
        <strain evidence="2">XBD2006</strain>
    </source>
</reference>
<dbReference type="OrthoDB" id="2005517at2"/>
<dbReference type="AlphaFoldDB" id="A0A1G5G3L0"/>
<organism evidence="1 2">
    <name type="scientific">Butyrivibrio hungatei</name>
    <dbReference type="NCBI Taxonomy" id="185008"/>
    <lineage>
        <taxon>Bacteria</taxon>
        <taxon>Bacillati</taxon>
        <taxon>Bacillota</taxon>
        <taxon>Clostridia</taxon>
        <taxon>Lachnospirales</taxon>
        <taxon>Lachnospiraceae</taxon>
        <taxon>Butyrivibrio</taxon>
    </lineage>
</organism>
<protein>
    <submittedName>
        <fullName evidence="1">Uncharacterized protein</fullName>
    </submittedName>
</protein>